<protein>
    <submittedName>
        <fullName evidence="1">Type I-F CRISPR-associated endoribonuclease Cas6/Csy4</fullName>
    </submittedName>
</protein>
<dbReference type="InterPro" id="IPR013396">
    <property type="entry name" value="CRISPR-assoc_prot_Csy4"/>
</dbReference>
<comment type="caution">
    <text evidence="1">The sequence shown here is derived from an EMBL/GenBank/DDBJ whole genome shotgun (WGS) entry which is preliminary data.</text>
</comment>
<dbReference type="EMBL" id="BSOR01000017">
    <property type="protein sequence ID" value="GLR63784.1"/>
    <property type="molecule type" value="Genomic_DNA"/>
</dbReference>
<gene>
    <name evidence="1" type="ORF">GCM10007878_12190</name>
</gene>
<dbReference type="Gene3D" id="3.30.70.2540">
    <property type="entry name" value="CRISPR-associated endoribonuclease Cas6/Csy4"/>
    <property type="match status" value="1"/>
</dbReference>
<reference evidence="2" key="1">
    <citation type="journal article" date="2019" name="Int. J. Syst. Evol. Microbiol.">
        <title>The Global Catalogue of Microorganisms (GCM) 10K type strain sequencing project: providing services to taxonomists for standard genome sequencing and annotation.</title>
        <authorList>
            <consortium name="The Broad Institute Genomics Platform"/>
            <consortium name="The Broad Institute Genome Sequencing Center for Infectious Disease"/>
            <person name="Wu L."/>
            <person name="Ma J."/>
        </authorList>
    </citation>
    <scope>NUCLEOTIDE SEQUENCE [LARGE SCALE GENOMIC DNA]</scope>
    <source>
        <strain evidence="2">NBRC 100033</strain>
    </source>
</reference>
<keyword evidence="2" id="KW-1185">Reference proteome</keyword>
<evidence type="ECO:0000313" key="2">
    <source>
        <dbReference type="Proteomes" id="UP001156682"/>
    </source>
</evidence>
<dbReference type="CDD" id="cd09739">
    <property type="entry name" value="Cas6_I-F"/>
    <property type="match status" value="1"/>
</dbReference>
<organism evidence="1 2">
    <name type="scientific">Marinospirillum insulare</name>
    <dbReference type="NCBI Taxonomy" id="217169"/>
    <lineage>
        <taxon>Bacteria</taxon>
        <taxon>Pseudomonadati</taxon>
        <taxon>Pseudomonadota</taxon>
        <taxon>Gammaproteobacteria</taxon>
        <taxon>Oceanospirillales</taxon>
        <taxon>Oceanospirillaceae</taxon>
        <taxon>Marinospirillum</taxon>
    </lineage>
</organism>
<dbReference type="Proteomes" id="UP001156682">
    <property type="component" value="Unassembled WGS sequence"/>
</dbReference>
<dbReference type="NCBIfam" id="TIGR02563">
    <property type="entry name" value="cas_Csy4"/>
    <property type="match status" value="1"/>
</dbReference>
<proteinExistence type="predicted"/>
<dbReference type="Pfam" id="PF09618">
    <property type="entry name" value="Cas_Csy4"/>
    <property type="match status" value="1"/>
</dbReference>
<name>A0ABQ5ZUV5_9GAMM</name>
<sequence>MDYYLDIQLQPDPDFVPAMLMNALFSKLHRALVEHPQLTVALSFPEYSLSPRGLGNCLRLHGKQHELESLQTTTWLKGMHDHVFCKEIQAIPSNTKHILVKRVQAKSSVERLVRRYAKRKNISEKEALSYYEKTQPKKLRLPFVNLNSQSSKQKFSLFIKQSKPQEKPQVGEFNRYGLSQAATVPWF</sequence>
<evidence type="ECO:0000313" key="1">
    <source>
        <dbReference type="EMBL" id="GLR63784.1"/>
    </source>
</evidence>
<accession>A0ABQ5ZUV5</accession>
<dbReference type="InterPro" id="IPR042564">
    <property type="entry name" value="CRISPR-Cas6/Csy4_sf"/>
</dbReference>